<dbReference type="Pfam" id="PF12697">
    <property type="entry name" value="Abhydrolase_6"/>
    <property type="match status" value="1"/>
</dbReference>
<dbReference type="RefSeq" id="WP_270682999.1">
    <property type="nucleotide sequence ID" value="NZ_JAQFWQ010000001.1"/>
</dbReference>
<gene>
    <name evidence="3" type="ORF">O4J56_00415</name>
</gene>
<dbReference type="Proteomes" id="UP001527866">
    <property type="component" value="Unassembled WGS sequence"/>
</dbReference>
<evidence type="ECO:0000313" key="4">
    <source>
        <dbReference type="Proteomes" id="UP001527866"/>
    </source>
</evidence>
<dbReference type="InterPro" id="IPR029058">
    <property type="entry name" value="AB_hydrolase_fold"/>
</dbReference>
<reference evidence="3 4" key="1">
    <citation type="submission" date="2023-01" db="EMBL/GenBank/DDBJ databases">
        <title>Draft genome sequence of Nocardiopsis sp. RSe5-2 isolated from halophytes.</title>
        <authorList>
            <person name="Duangmal K."/>
            <person name="Chantavorakit T."/>
        </authorList>
    </citation>
    <scope>NUCLEOTIDE SEQUENCE [LARGE SCALE GENOMIC DNA]</scope>
    <source>
        <strain evidence="3 4">RSe5-2</strain>
    </source>
</reference>
<keyword evidence="3" id="KW-0378">Hydrolase</keyword>
<sequence>MGATAAKATMNRPVRRSGAQAGPVTADGGGVPLSGLIAEPAPPPGPRAVLLALHGGGMRARYFHGELVPGQSLLDQARGRGHLAVALDRPGYGASAAALPDGVGLDGQVRMVRAAMDDLAKRHRLAAAGGFLLVGHSLGGGVALAAAAEDPRVRAVDVSGIGHRWAADPRRAREAGGFGAHYLHWGPLGLYPPGTFRLARGLTGPLPSEEAADAREWPERFDALADRVRVPVRFTFAEHERWWRHDEDALEELAGRLGAPAVEIDRMPGTGHNISLSRMAAVYHARVLDFFDACLAGEAGAA</sequence>
<name>A0ABT4TWN7_9ACTN</name>
<evidence type="ECO:0000313" key="3">
    <source>
        <dbReference type="EMBL" id="MDA2809092.1"/>
    </source>
</evidence>
<dbReference type="Gene3D" id="3.40.50.1820">
    <property type="entry name" value="alpha/beta hydrolase"/>
    <property type="match status" value="1"/>
</dbReference>
<dbReference type="SUPFAM" id="SSF53474">
    <property type="entry name" value="alpha/beta-Hydrolases"/>
    <property type="match status" value="1"/>
</dbReference>
<feature type="region of interest" description="Disordered" evidence="1">
    <location>
        <begin position="1"/>
        <end position="26"/>
    </location>
</feature>
<dbReference type="InterPro" id="IPR000073">
    <property type="entry name" value="AB_hydrolase_1"/>
</dbReference>
<proteinExistence type="predicted"/>
<comment type="caution">
    <text evidence="3">The sequence shown here is derived from an EMBL/GenBank/DDBJ whole genome shotgun (WGS) entry which is preliminary data.</text>
</comment>
<accession>A0ABT4TWN7</accession>
<protein>
    <submittedName>
        <fullName evidence="3">Alpha/beta fold hydrolase</fullName>
    </submittedName>
</protein>
<dbReference type="GO" id="GO:0016787">
    <property type="term" value="F:hydrolase activity"/>
    <property type="evidence" value="ECO:0007669"/>
    <property type="project" value="UniProtKB-KW"/>
</dbReference>
<feature type="domain" description="AB hydrolase-1" evidence="2">
    <location>
        <begin position="51"/>
        <end position="283"/>
    </location>
</feature>
<keyword evidence="4" id="KW-1185">Reference proteome</keyword>
<evidence type="ECO:0000259" key="2">
    <source>
        <dbReference type="Pfam" id="PF12697"/>
    </source>
</evidence>
<dbReference type="EMBL" id="JAQFWQ010000001">
    <property type="protein sequence ID" value="MDA2809092.1"/>
    <property type="molecule type" value="Genomic_DNA"/>
</dbReference>
<dbReference type="PRINTS" id="PR00111">
    <property type="entry name" value="ABHYDROLASE"/>
</dbReference>
<evidence type="ECO:0000256" key="1">
    <source>
        <dbReference type="SAM" id="MobiDB-lite"/>
    </source>
</evidence>
<organism evidence="3 4">
    <name type="scientific">Nocardiopsis endophytica</name>
    <dbReference type="NCBI Taxonomy" id="3018445"/>
    <lineage>
        <taxon>Bacteria</taxon>
        <taxon>Bacillati</taxon>
        <taxon>Actinomycetota</taxon>
        <taxon>Actinomycetes</taxon>
        <taxon>Streptosporangiales</taxon>
        <taxon>Nocardiopsidaceae</taxon>
        <taxon>Nocardiopsis</taxon>
    </lineage>
</organism>